<comment type="catalytic activity">
    <reaction evidence="4">
        <text>a 2'-deoxycytidine in DNA + S-adenosyl-L-methionine = a 5-methyl-2'-deoxycytidine in DNA + S-adenosyl-L-homocysteine + H(+)</text>
        <dbReference type="Rhea" id="RHEA:13681"/>
        <dbReference type="Rhea" id="RHEA-COMP:11369"/>
        <dbReference type="Rhea" id="RHEA-COMP:11370"/>
        <dbReference type="ChEBI" id="CHEBI:15378"/>
        <dbReference type="ChEBI" id="CHEBI:57856"/>
        <dbReference type="ChEBI" id="CHEBI:59789"/>
        <dbReference type="ChEBI" id="CHEBI:85452"/>
        <dbReference type="ChEBI" id="CHEBI:85454"/>
        <dbReference type="EC" id="2.1.1.37"/>
    </reaction>
</comment>
<keyword evidence="3" id="KW-0680">Restriction system</keyword>
<evidence type="ECO:0000256" key="3">
    <source>
        <dbReference type="ARBA" id="ARBA00022747"/>
    </source>
</evidence>
<keyword evidence="2" id="KW-0808">Transferase</keyword>
<organism evidence="5 6">
    <name type="scientific">Roseospira goensis</name>
    <dbReference type="NCBI Taxonomy" id="391922"/>
    <lineage>
        <taxon>Bacteria</taxon>
        <taxon>Pseudomonadati</taxon>
        <taxon>Pseudomonadota</taxon>
        <taxon>Alphaproteobacteria</taxon>
        <taxon>Rhodospirillales</taxon>
        <taxon>Rhodospirillaceae</taxon>
        <taxon>Roseospira</taxon>
    </lineage>
</organism>
<dbReference type="InterPro" id="IPR029063">
    <property type="entry name" value="SAM-dependent_MTases_sf"/>
</dbReference>
<name>A0A7W6RZP2_9PROT</name>
<dbReference type="EMBL" id="JACIGI010000014">
    <property type="protein sequence ID" value="MBB4286205.1"/>
    <property type="molecule type" value="Genomic_DNA"/>
</dbReference>
<dbReference type="RefSeq" id="WP_184434754.1">
    <property type="nucleotide sequence ID" value="NZ_JACIGI010000014.1"/>
</dbReference>
<accession>A0A7W6RZP2</accession>
<dbReference type="Gene3D" id="3.90.120.10">
    <property type="entry name" value="DNA Methylase, subunit A, domain 2"/>
    <property type="match status" value="1"/>
</dbReference>
<evidence type="ECO:0000313" key="6">
    <source>
        <dbReference type="Proteomes" id="UP000555728"/>
    </source>
</evidence>
<evidence type="ECO:0000256" key="1">
    <source>
        <dbReference type="ARBA" id="ARBA00022603"/>
    </source>
</evidence>
<dbReference type="AlphaFoldDB" id="A0A7W6RZP2"/>
<dbReference type="GO" id="GO:0009307">
    <property type="term" value="P:DNA restriction-modification system"/>
    <property type="evidence" value="ECO:0007669"/>
    <property type="project" value="UniProtKB-KW"/>
</dbReference>
<gene>
    <name evidence="5" type="ORF">GGD88_001932</name>
</gene>
<evidence type="ECO:0000256" key="4">
    <source>
        <dbReference type="ARBA" id="ARBA00047422"/>
    </source>
</evidence>
<protein>
    <submittedName>
        <fullName evidence="5">Site-specific DNA-cytosine methylase</fullName>
    </submittedName>
</protein>
<proteinExistence type="predicted"/>
<dbReference type="GO" id="GO:0003886">
    <property type="term" value="F:DNA (cytosine-5-)-methyltransferase activity"/>
    <property type="evidence" value="ECO:0007669"/>
    <property type="project" value="UniProtKB-EC"/>
</dbReference>
<dbReference type="Proteomes" id="UP000555728">
    <property type="component" value="Unassembled WGS sequence"/>
</dbReference>
<sequence length="345" mass="36530">MTHLFAPQAAQAEIIVDSFAGGGGARDPWRTAAEIIDWSRPCHSIFLTPDAARAVGVKRPLAEATLRRVARGVVRYVLDHPRPFVIPVTHGGDARCWDSAEPLRTITTARRGEMMVAVPSLVQTGYGERSGQAPRVPGLGKPLGTAVAGGTKHALVAAFLARHYTDQGQRPGTPLDEPISTVTAVDHHSVIAAHLTQFRGSNRGSAGDPRDPLATVTGQGTHAGLIAPFLARYYGEGGQWAAVDEPLCTVTTRDRMALVTVHLDGVPYVIADIGIRMLSPRELFRAQGFPDSYVIDLEIGGRAVSKAQQVRCAGNSVCPPLAAALARANVPELAAGAERREAAAS</sequence>
<dbReference type="SUPFAM" id="SSF53335">
    <property type="entry name" value="S-adenosyl-L-methionine-dependent methyltransferases"/>
    <property type="match status" value="1"/>
</dbReference>
<keyword evidence="6" id="KW-1185">Reference proteome</keyword>
<keyword evidence="1 5" id="KW-0489">Methyltransferase</keyword>
<dbReference type="GO" id="GO:0032259">
    <property type="term" value="P:methylation"/>
    <property type="evidence" value="ECO:0007669"/>
    <property type="project" value="UniProtKB-KW"/>
</dbReference>
<dbReference type="InterPro" id="IPR001525">
    <property type="entry name" value="C5_MeTfrase"/>
</dbReference>
<evidence type="ECO:0000313" key="5">
    <source>
        <dbReference type="EMBL" id="MBB4286205.1"/>
    </source>
</evidence>
<dbReference type="Pfam" id="PF00145">
    <property type="entry name" value="DNA_methylase"/>
    <property type="match status" value="1"/>
</dbReference>
<comment type="caution">
    <text evidence="5">The sequence shown here is derived from an EMBL/GenBank/DDBJ whole genome shotgun (WGS) entry which is preliminary data.</text>
</comment>
<reference evidence="5 6" key="1">
    <citation type="submission" date="2020-08" db="EMBL/GenBank/DDBJ databases">
        <title>Genome sequencing of Purple Non-Sulfur Bacteria from various extreme environments.</title>
        <authorList>
            <person name="Mayer M."/>
        </authorList>
    </citation>
    <scope>NUCLEOTIDE SEQUENCE [LARGE SCALE GENOMIC DNA]</scope>
    <source>
        <strain evidence="5 6">JA135</strain>
    </source>
</reference>
<evidence type="ECO:0000256" key="2">
    <source>
        <dbReference type="ARBA" id="ARBA00022679"/>
    </source>
</evidence>